<dbReference type="InterPro" id="IPR013106">
    <property type="entry name" value="Ig_V-set"/>
</dbReference>
<feature type="chain" id="PRO_5030673572" description="Ig-like domain-containing protein" evidence="14">
    <location>
        <begin position="36"/>
        <end position="395"/>
    </location>
</feature>
<keyword evidence="8" id="KW-1015">Disulfide bond</keyword>
<dbReference type="Ensembl" id="ENSMFAT00000082584.1">
    <property type="protein sequence ID" value="ENSMFAP00000047425.1"/>
    <property type="gene ID" value="ENSMFAG00000036756.2"/>
</dbReference>
<keyword evidence="17" id="KW-1185">Reference proteome</keyword>
<dbReference type="GeneTree" id="ENSGT00940000160467"/>
<dbReference type="InterPro" id="IPR003599">
    <property type="entry name" value="Ig_sub"/>
</dbReference>
<reference evidence="16" key="2">
    <citation type="submission" date="2025-08" db="UniProtKB">
        <authorList>
            <consortium name="Ensembl"/>
        </authorList>
    </citation>
    <scope>IDENTIFICATION</scope>
</reference>
<dbReference type="InterPro" id="IPR051036">
    <property type="entry name" value="SIGLEC"/>
</dbReference>
<dbReference type="Pfam" id="PF07686">
    <property type="entry name" value="V-set"/>
    <property type="match status" value="1"/>
</dbReference>
<feature type="transmembrane region" description="Helical" evidence="13">
    <location>
        <begin position="276"/>
        <end position="297"/>
    </location>
</feature>
<keyword evidence="10" id="KW-0393">Immunoglobulin domain</keyword>
<dbReference type="Pfam" id="PF00047">
    <property type="entry name" value="ig"/>
    <property type="match status" value="1"/>
</dbReference>
<keyword evidence="9" id="KW-0325">Glycoprotein</keyword>
<evidence type="ECO:0000259" key="15">
    <source>
        <dbReference type="PROSITE" id="PS50835"/>
    </source>
</evidence>
<dbReference type="PROSITE" id="PS50835">
    <property type="entry name" value="IG_LIKE"/>
    <property type="match status" value="2"/>
</dbReference>
<dbReference type="GO" id="GO:0005886">
    <property type="term" value="C:plasma membrane"/>
    <property type="evidence" value="ECO:0007669"/>
    <property type="project" value="TreeGrafter"/>
</dbReference>
<dbReference type="FunFam" id="2.60.40.10:FF:000829">
    <property type="entry name" value="Sialic acid-binding Ig-like lectin 8"/>
    <property type="match status" value="1"/>
</dbReference>
<dbReference type="InterPro" id="IPR013151">
    <property type="entry name" value="Immunoglobulin_dom"/>
</dbReference>
<dbReference type="Gene3D" id="2.60.40.10">
    <property type="entry name" value="Immunoglobulins"/>
    <property type="match status" value="2"/>
</dbReference>
<reference evidence="16" key="3">
    <citation type="submission" date="2025-09" db="UniProtKB">
        <authorList>
            <consortium name="Ensembl"/>
        </authorList>
    </citation>
    <scope>IDENTIFICATION</scope>
</reference>
<evidence type="ECO:0000256" key="7">
    <source>
        <dbReference type="ARBA" id="ARBA00023136"/>
    </source>
</evidence>
<evidence type="ECO:0000256" key="8">
    <source>
        <dbReference type="ARBA" id="ARBA00023157"/>
    </source>
</evidence>
<dbReference type="AlphaFoldDB" id="A0A7N9CAM6"/>
<evidence type="ECO:0000256" key="6">
    <source>
        <dbReference type="ARBA" id="ARBA00022989"/>
    </source>
</evidence>
<dbReference type="PANTHER" id="PTHR12035">
    <property type="entry name" value="SIALIC ACID BINDING IMMUNOGLOBULIN-LIKE LECTIN"/>
    <property type="match status" value="1"/>
</dbReference>
<comment type="similarity">
    <text evidence="11">Belongs to the immunoglobulin superfamily. SIGLEC (sialic acid binding Ig-like lectin) family.</text>
</comment>
<keyword evidence="4" id="KW-0430">Lectin</keyword>
<dbReference type="GO" id="GO:0007155">
    <property type="term" value="P:cell adhesion"/>
    <property type="evidence" value="ECO:0007669"/>
    <property type="project" value="UniProtKB-KW"/>
</dbReference>
<proteinExistence type="inferred from homology"/>
<feature type="domain" description="Ig-like" evidence="15">
    <location>
        <begin position="38"/>
        <end position="154"/>
    </location>
</feature>
<keyword evidence="6 13" id="KW-1133">Transmembrane helix</keyword>
<reference evidence="16 17" key="1">
    <citation type="submission" date="2013-03" db="EMBL/GenBank/DDBJ databases">
        <authorList>
            <person name="Warren W."/>
            <person name="Wilson R.K."/>
        </authorList>
    </citation>
    <scope>NUCLEOTIDE SEQUENCE</scope>
</reference>
<evidence type="ECO:0000313" key="16">
    <source>
        <dbReference type="Ensembl" id="ENSMFAP00000047425.1"/>
    </source>
</evidence>
<feature type="region of interest" description="Disordered" evidence="12">
    <location>
        <begin position="310"/>
        <end position="342"/>
    </location>
</feature>
<dbReference type="GO" id="GO:0033691">
    <property type="term" value="F:sialic acid binding"/>
    <property type="evidence" value="ECO:0007669"/>
    <property type="project" value="TreeGrafter"/>
</dbReference>
<feature type="signal peptide" evidence="14">
    <location>
        <begin position="1"/>
        <end position="35"/>
    </location>
</feature>
<evidence type="ECO:0000256" key="9">
    <source>
        <dbReference type="ARBA" id="ARBA00023180"/>
    </source>
</evidence>
<evidence type="ECO:0000256" key="13">
    <source>
        <dbReference type="SAM" id="Phobius"/>
    </source>
</evidence>
<evidence type="ECO:0000256" key="3">
    <source>
        <dbReference type="ARBA" id="ARBA00022729"/>
    </source>
</evidence>
<dbReference type="SMART" id="SM00409">
    <property type="entry name" value="IG"/>
    <property type="match status" value="2"/>
</dbReference>
<accession>A0A7N9CAM6</accession>
<dbReference type="Bgee" id="ENSMFAG00000036756">
    <property type="expression patterns" value="Expressed in bone marrow and 4 other cell types or tissues"/>
</dbReference>
<keyword evidence="3 14" id="KW-0732">Signal</keyword>
<keyword evidence="7 13" id="KW-0472">Membrane</keyword>
<keyword evidence="2 13" id="KW-0812">Transmembrane</keyword>
<dbReference type="InterPro" id="IPR007110">
    <property type="entry name" value="Ig-like_dom"/>
</dbReference>
<comment type="subcellular location">
    <subcellularLocation>
        <location evidence="1">Membrane</location>
        <topology evidence="1">Single-pass type I membrane protein</topology>
    </subcellularLocation>
</comment>
<dbReference type="CDD" id="cd05712">
    <property type="entry name" value="IgV_CD33"/>
    <property type="match status" value="1"/>
</dbReference>
<dbReference type="SUPFAM" id="SSF48726">
    <property type="entry name" value="Immunoglobulin"/>
    <property type="match status" value="2"/>
</dbReference>
<evidence type="ECO:0000313" key="17">
    <source>
        <dbReference type="Proteomes" id="UP000233100"/>
    </source>
</evidence>
<dbReference type="CDD" id="cd20987">
    <property type="entry name" value="IgC2_CD33_d2_like"/>
    <property type="match status" value="1"/>
</dbReference>
<evidence type="ECO:0000256" key="2">
    <source>
        <dbReference type="ARBA" id="ARBA00022692"/>
    </source>
</evidence>
<feature type="region of interest" description="Disordered" evidence="12">
    <location>
        <begin position="360"/>
        <end position="395"/>
    </location>
</feature>
<protein>
    <recommendedName>
        <fullName evidence="15">Ig-like domain-containing protein</fullName>
    </recommendedName>
</protein>
<dbReference type="FunFam" id="2.60.40.10:FF:000912">
    <property type="entry name" value="Myeloid cell surface antigen CD33"/>
    <property type="match status" value="1"/>
</dbReference>
<organism evidence="16 17">
    <name type="scientific">Macaca fascicularis</name>
    <name type="common">Crab-eating macaque</name>
    <name type="synonym">Cynomolgus monkey</name>
    <dbReference type="NCBI Taxonomy" id="9541"/>
    <lineage>
        <taxon>Eukaryota</taxon>
        <taxon>Metazoa</taxon>
        <taxon>Chordata</taxon>
        <taxon>Craniata</taxon>
        <taxon>Vertebrata</taxon>
        <taxon>Euteleostomi</taxon>
        <taxon>Mammalia</taxon>
        <taxon>Eutheria</taxon>
        <taxon>Euarchontoglires</taxon>
        <taxon>Primates</taxon>
        <taxon>Haplorrhini</taxon>
        <taxon>Catarrhini</taxon>
        <taxon>Cercopithecidae</taxon>
        <taxon>Cercopithecinae</taxon>
        <taxon>Macaca</taxon>
    </lineage>
</organism>
<dbReference type="PANTHER" id="PTHR12035:SF132">
    <property type="entry name" value="MYELOID CELL SURFACE ANTIGEN CD33"/>
    <property type="match status" value="1"/>
</dbReference>
<dbReference type="InterPro" id="IPR036179">
    <property type="entry name" value="Ig-like_dom_sf"/>
</dbReference>
<evidence type="ECO:0000256" key="10">
    <source>
        <dbReference type="ARBA" id="ARBA00023319"/>
    </source>
</evidence>
<dbReference type="GO" id="GO:0030246">
    <property type="term" value="F:carbohydrate binding"/>
    <property type="evidence" value="ECO:0007669"/>
    <property type="project" value="UniProtKB-KW"/>
</dbReference>
<name>A0A7N9CAM6_MACFA</name>
<evidence type="ECO:0000256" key="4">
    <source>
        <dbReference type="ARBA" id="ARBA00022734"/>
    </source>
</evidence>
<evidence type="ECO:0000256" key="5">
    <source>
        <dbReference type="ARBA" id="ARBA00022889"/>
    </source>
</evidence>
<keyword evidence="5" id="KW-0130">Cell adhesion</keyword>
<evidence type="ECO:0000256" key="1">
    <source>
        <dbReference type="ARBA" id="ARBA00004479"/>
    </source>
</evidence>
<feature type="domain" description="Ig-like" evidence="15">
    <location>
        <begin position="164"/>
        <end position="247"/>
    </location>
</feature>
<evidence type="ECO:0000256" key="14">
    <source>
        <dbReference type="SAM" id="SignalP"/>
    </source>
</evidence>
<dbReference type="Proteomes" id="UP000233100">
    <property type="component" value="Chromosome 19"/>
</dbReference>
<evidence type="ECO:0000256" key="11">
    <source>
        <dbReference type="ARBA" id="ARBA00038361"/>
    </source>
</evidence>
<sequence>MDGEHLKGRNQGAQETSASDMPLLLLPLLWAGALAMDPRVRLEVQESVTVQEGLCVLVPCTFFHPVPYHTRNSPVHGYWFREGAIVSLDSPVATNKLDQEVREETQGRFRLLGDPSRNNCSLSIVDARRRDNGSYFFRMEKGSTKYSYKSTQLSVHVTDLTHRPQILIPGALDPDHSKNLTCSVPWACEQGTPPIFSWMSAAPTSLGLRTTHSSVLIITPRPQDHGTNLTCQVKFPGAGVTTERTIQLNVSYASQNPRTDIFLGDGSGKQGVVQGAIGGAGVTVLLALCLCLIFFTVKTHRRKAARTAVGRIDTHPATGPTSSKHQKKSKLHGATETSGCSGTTLTVEMDEELHYASLNFHGMNPSEDTSTEYSEVRVSSRIHPGPLLPMRSRWG</sequence>
<evidence type="ECO:0000256" key="12">
    <source>
        <dbReference type="SAM" id="MobiDB-lite"/>
    </source>
</evidence>
<dbReference type="InterPro" id="IPR013783">
    <property type="entry name" value="Ig-like_fold"/>
</dbReference>